<feature type="chain" id="PRO_5042995512" evidence="11">
    <location>
        <begin position="20"/>
        <end position="1071"/>
    </location>
</feature>
<accession>A0AAN9IH14</accession>
<dbReference type="InterPro" id="IPR058922">
    <property type="entry name" value="WHD_DRP"/>
</dbReference>
<comment type="subcellular location">
    <subcellularLocation>
        <location evidence="1">Membrane</location>
    </subcellularLocation>
</comment>
<dbReference type="GO" id="GO:0006952">
    <property type="term" value="P:defense response"/>
    <property type="evidence" value="ECO:0007669"/>
    <property type="project" value="UniProtKB-KW"/>
</dbReference>
<evidence type="ECO:0000259" key="15">
    <source>
        <dbReference type="Pfam" id="PF23598"/>
    </source>
</evidence>
<dbReference type="SUPFAM" id="SSF52058">
    <property type="entry name" value="L domain-like"/>
    <property type="match status" value="1"/>
</dbReference>
<evidence type="ECO:0000256" key="7">
    <source>
        <dbReference type="ARBA" id="ARBA00022840"/>
    </source>
</evidence>
<evidence type="ECO:0000256" key="6">
    <source>
        <dbReference type="ARBA" id="ARBA00022821"/>
    </source>
</evidence>
<keyword evidence="6" id="KW-0611">Plant defense</keyword>
<dbReference type="EMBL" id="JAYKXN010000006">
    <property type="protein sequence ID" value="KAK7278917.1"/>
    <property type="molecule type" value="Genomic_DNA"/>
</dbReference>
<dbReference type="InterPro" id="IPR055414">
    <property type="entry name" value="LRR_R13L4/SHOC2-like"/>
</dbReference>
<evidence type="ECO:0000256" key="9">
    <source>
        <dbReference type="ARBA" id="ARBA00023136"/>
    </source>
</evidence>
<dbReference type="Gene3D" id="1.10.8.430">
    <property type="entry name" value="Helical domain of apoptotic protease-activating factors"/>
    <property type="match status" value="1"/>
</dbReference>
<dbReference type="Pfam" id="PF00931">
    <property type="entry name" value="NB-ARC"/>
    <property type="match status" value="1"/>
</dbReference>
<sequence length="1071" mass="122029">MSTIFLNLSSEYLFHLALSLPLSCLPSTSNLSISISQFPSKTRKPELETPWWWPSYSCIEGRVDPSQLEFEITSRAPQWSTVEFIICLLLTLLGYIPGIIYALYAIVFSIYAVCVCDVVYQTRKIRIDTRVLTAYWILQCCCAELLIATFSIGQKGLSKSKQEEEFYNDIQFAIMTFMAYDLEQIRLLLVVISKLHFHSSCLCFHSYFNLSPQTMAESVLFSVAESLLGKLASRAVEEASLAYGVYDDLDDMKQTLSLIKAVLLDADQKQQHNNELREWVRQIKHVLNDAENIVADFECEALRKHVVNTYGGFSRKVRHFFSTSNPLVYRPRMAHQLKDLINKLDKVASDRQKFGLQINDVDTRVVHRRELTDSHVTDSEVIGRDDDKEKILKLLLKDEGEHESLSIIPIVGIGGLGKTTLAKLIFNDESIDNSFPLKRWVCVSEDFELRNLLVKILSSALNSTQEMYKNLEMQQLKDHLRNTLAGQKFLLVLDDVWNEDRVKWIELKNLIKVNGNGSKVLVTTRSHSIASMMGTESPYDLQGLSRDDSLSLFVKWAFKEGEEKRYPQLVEIAKEIVGKCVGLPLAIRTLGSSLFLKINIEEWEFIRDNEIWNLPQKDDDILPALKLSYDQIPSYLKQCFACFSLSGKDFIFITGHILALWEALGFLPSPKKGQTLNDVGNQFLRELQSRSLLQDFVDFGTSYVFKLHDLVHDLSVYVAKDEFQVLTSPNQSISNDVRHLFCMDNDKSPKSIYFPKSLKSIYFPPGAINEGFLNSLLSRCKYLRFLDLSSSEYKSLPHCIGKLKHLRFLSLSNNQNLTKLPGSICNLQNLQCLQVNRCIKLEKLPKGIGNLISLRQLHITTKQSNFPKEIANLTSLEILSVRDCDNMQSLLEGIQLPSLISLYIENCGSLKTLPWHVIPNLETLNIGNCHKLELSKSLDNQIFKLRLKFICLQSLPQLVSLPQWLQGSVNTLRSLLIADCCNFEELPRWLSALICLKTLVIQITPKLVSLPDDMCCLTNLEVLEITGCPDLCERYKPEVGPDWPKISHIKRVFIEEVSSDEDPAILNNTKS</sequence>
<feature type="domain" description="Disease resistance R13L4/SHOC-2-like LRR" evidence="15">
    <location>
        <begin position="776"/>
        <end position="1023"/>
    </location>
</feature>
<dbReference type="InterPro" id="IPR032675">
    <property type="entry name" value="LRR_dom_sf"/>
</dbReference>
<dbReference type="GO" id="GO:0043531">
    <property type="term" value="F:ADP binding"/>
    <property type="evidence" value="ECO:0007669"/>
    <property type="project" value="InterPro"/>
</dbReference>
<feature type="signal peptide" evidence="11">
    <location>
        <begin position="1"/>
        <end position="19"/>
    </location>
</feature>
<evidence type="ECO:0000256" key="2">
    <source>
        <dbReference type="ARBA" id="ARBA00009530"/>
    </source>
</evidence>
<dbReference type="Pfam" id="PF18052">
    <property type="entry name" value="Rx_N"/>
    <property type="match status" value="1"/>
</dbReference>
<organism evidence="16 17">
    <name type="scientific">Clitoria ternatea</name>
    <name type="common">Butterfly pea</name>
    <dbReference type="NCBI Taxonomy" id="43366"/>
    <lineage>
        <taxon>Eukaryota</taxon>
        <taxon>Viridiplantae</taxon>
        <taxon>Streptophyta</taxon>
        <taxon>Embryophyta</taxon>
        <taxon>Tracheophyta</taxon>
        <taxon>Spermatophyta</taxon>
        <taxon>Magnoliopsida</taxon>
        <taxon>eudicotyledons</taxon>
        <taxon>Gunneridae</taxon>
        <taxon>Pentapetalae</taxon>
        <taxon>rosids</taxon>
        <taxon>fabids</taxon>
        <taxon>Fabales</taxon>
        <taxon>Fabaceae</taxon>
        <taxon>Papilionoideae</taxon>
        <taxon>50 kb inversion clade</taxon>
        <taxon>NPAAA clade</taxon>
        <taxon>indigoferoid/millettioid clade</taxon>
        <taxon>Phaseoleae</taxon>
        <taxon>Clitoria</taxon>
    </lineage>
</organism>
<dbReference type="GO" id="GO:0051707">
    <property type="term" value="P:response to other organism"/>
    <property type="evidence" value="ECO:0007669"/>
    <property type="project" value="UniProtKB-ARBA"/>
</dbReference>
<reference evidence="16 17" key="1">
    <citation type="submission" date="2024-01" db="EMBL/GenBank/DDBJ databases">
        <title>The genomes of 5 underutilized Papilionoideae crops provide insights into root nodulation and disease resistance.</title>
        <authorList>
            <person name="Yuan L."/>
        </authorList>
    </citation>
    <scope>NUCLEOTIDE SEQUENCE [LARGE SCALE GENOMIC DNA]</scope>
    <source>
        <strain evidence="16">LY-2023</strain>
        <tissue evidence="16">Leaf</tissue>
    </source>
</reference>
<comment type="similarity">
    <text evidence="2">Belongs to the UPF0057 (PMP3) family.</text>
</comment>
<feature type="domain" description="NB-ARC" evidence="12">
    <location>
        <begin position="385"/>
        <end position="560"/>
    </location>
</feature>
<keyword evidence="8 10" id="KW-1133">Transmembrane helix</keyword>
<dbReference type="InterPro" id="IPR002182">
    <property type="entry name" value="NB-ARC"/>
</dbReference>
<feature type="transmembrane region" description="Helical" evidence="10">
    <location>
        <begin position="102"/>
        <end position="120"/>
    </location>
</feature>
<dbReference type="PRINTS" id="PR00364">
    <property type="entry name" value="DISEASERSIST"/>
</dbReference>
<evidence type="ECO:0000259" key="13">
    <source>
        <dbReference type="Pfam" id="PF18052"/>
    </source>
</evidence>
<evidence type="ECO:0000256" key="1">
    <source>
        <dbReference type="ARBA" id="ARBA00004370"/>
    </source>
</evidence>
<dbReference type="Gene3D" id="3.80.10.10">
    <property type="entry name" value="Ribonuclease Inhibitor"/>
    <property type="match status" value="1"/>
</dbReference>
<gene>
    <name evidence="16" type="ORF">RJT34_23956</name>
</gene>
<dbReference type="CDD" id="cd14798">
    <property type="entry name" value="RX-CC_like"/>
    <property type="match status" value="1"/>
</dbReference>
<dbReference type="PANTHER" id="PTHR36766:SF61">
    <property type="entry name" value="NB-ARC DOMAIN DISEASE RESISTANCE PROTEIN"/>
    <property type="match status" value="1"/>
</dbReference>
<evidence type="ECO:0000256" key="8">
    <source>
        <dbReference type="ARBA" id="ARBA00022989"/>
    </source>
</evidence>
<name>A0AAN9IH14_CLITE</name>
<dbReference type="GO" id="GO:0005524">
    <property type="term" value="F:ATP binding"/>
    <property type="evidence" value="ECO:0007669"/>
    <property type="project" value="UniProtKB-KW"/>
</dbReference>
<proteinExistence type="inferred from homology"/>
<dbReference type="GO" id="GO:0016020">
    <property type="term" value="C:membrane"/>
    <property type="evidence" value="ECO:0007669"/>
    <property type="project" value="UniProtKB-SubCell"/>
</dbReference>
<dbReference type="Gene3D" id="3.40.50.300">
    <property type="entry name" value="P-loop containing nucleotide triphosphate hydrolases"/>
    <property type="match status" value="1"/>
</dbReference>
<evidence type="ECO:0000256" key="5">
    <source>
        <dbReference type="ARBA" id="ARBA00022741"/>
    </source>
</evidence>
<dbReference type="InterPro" id="IPR042197">
    <property type="entry name" value="Apaf_helical"/>
</dbReference>
<protein>
    <submittedName>
        <fullName evidence="16">Uncharacterized protein</fullName>
    </submittedName>
</protein>
<evidence type="ECO:0000313" key="17">
    <source>
        <dbReference type="Proteomes" id="UP001359559"/>
    </source>
</evidence>
<keyword evidence="11" id="KW-0732">Signal</keyword>
<evidence type="ECO:0000259" key="12">
    <source>
        <dbReference type="Pfam" id="PF00931"/>
    </source>
</evidence>
<dbReference type="InterPro" id="IPR036388">
    <property type="entry name" value="WH-like_DNA-bd_sf"/>
</dbReference>
<dbReference type="Gene3D" id="1.20.5.4130">
    <property type="match status" value="1"/>
</dbReference>
<dbReference type="FunFam" id="3.40.50.300:FF:001091">
    <property type="entry name" value="Probable disease resistance protein At1g61300"/>
    <property type="match status" value="1"/>
</dbReference>
<dbReference type="AlphaFoldDB" id="A0AAN9IH14"/>
<dbReference type="PANTHER" id="PTHR36766">
    <property type="entry name" value="PLANT BROAD-SPECTRUM MILDEW RESISTANCE PROTEIN RPW8"/>
    <property type="match status" value="1"/>
</dbReference>
<dbReference type="Pfam" id="PF23598">
    <property type="entry name" value="LRR_14"/>
    <property type="match status" value="1"/>
</dbReference>
<dbReference type="Proteomes" id="UP001359559">
    <property type="component" value="Unassembled WGS sequence"/>
</dbReference>
<dbReference type="Pfam" id="PF23559">
    <property type="entry name" value="WHD_DRP"/>
    <property type="match status" value="1"/>
</dbReference>
<dbReference type="Pfam" id="PF01679">
    <property type="entry name" value="Pmp3"/>
    <property type="match status" value="1"/>
</dbReference>
<comment type="caution">
    <text evidence="16">The sequence shown here is derived from an EMBL/GenBank/DDBJ whole genome shotgun (WGS) entry which is preliminary data.</text>
</comment>
<dbReference type="SUPFAM" id="SSF52540">
    <property type="entry name" value="P-loop containing nucleoside triphosphate hydrolases"/>
    <property type="match status" value="1"/>
</dbReference>
<keyword evidence="17" id="KW-1185">Reference proteome</keyword>
<keyword evidence="5" id="KW-0547">Nucleotide-binding</keyword>
<dbReference type="InterPro" id="IPR041118">
    <property type="entry name" value="Rx_N"/>
</dbReference>
<evidence type="ECO:0000256" key="3">
    <source>
        <dbReference type="ARBA" id="ARBA00022692"/>
    </source>
</evidence>
<evidence type="ECO:0000313" key="16">
    <source>
        <dbReference type="EMBL" id="KAK7278917.1"/>
    </source>
</evidence>
<keyword evidence="7" id="KW-0067">ATP-binding</keyword>
<keyword evidence="9 10" id="KW-0472">Membrane</keyword>
<dbReference type="InterPro" id="IPR038005">
    <property type="entry name" value="RX-like_CC"/>
</dbReference>
<feature type="transmembrane region" description="Helical" evidence="10">
    <location>
        <begin position="132"/>
        <end position="152"/>
    </location>
</feature>
<dbReference type="InterPro" id="IPR027417">
    <property type="entry name" value="P-loop_NTPase"/>
</dbReference>
<feature type="domain" description="Disease resistance protein winged helix" evidence="14">
    <location>
        <begin position="648"/>
        <end position="714"/>
    </location>
</feature>
<dbReference type="InterPro" id="IPR000612">
    <property type="entry name" value="PMP3"/>
</dbReference>
<evidence type="ECO:0000256" key="10">
    <source>
        <dbReference type="SAM" id="Phobius"/>
    </source>
</evidence>
<evidence type="ECO:0000259" key="14">
    <source>
        <dbReference type="Pfam" id="PF23559"/>
    </source>
</evidence>
<dbReference type="Gene3D" id="1.10.10.10">
    <property type="entry name" value="Winged helix-like DNA-binding domain superfamily/Winged helix DNA-binding domain"/>
    <property type="match status" value="1"/>
</dbReference>
<evidence type="ECO:0000256" key="4">
    <source>
        <dbReference type="ARBA" id="ARBA00022737"/>
    </source>
</evidence>
<evidence type="ECO:0000256" key="11">
    <source>
        <dbReference type="SAM" id="SignalP"/>
    </source>
</evidence>
<keyword evidence="4" id="KW-0677">Repeat</keyword>
<feature type="domain" description="Disease resistance N-terminal" evidence="13">
    <location>
        <begin position="224"/>
        <end position="312"/>
    </location>
</feature>
<keyword evidence="3 10" id="KW-0812">Transmembrane</keyword>